<dbReference type="Proteomes" id="UP000588068">
    <property type="component" value="Unassembled WGS sequence"/>
</dbReference>
<sequence length="168" mass="18281">MTYGSGVTTHLLANDRVSQSESYVMRPLGPYEFLHPLAFDLSRDGKREPLAAGEQLSFTAVARRSKWILLGIRPPSSAMPDFYRASLDAPGSSVKFAAGTFVPSGNWSKPKINEAGTLIAYGRGDTPGANPAVPRLRLMSTQTTDHDWPISRPDGTRGTGQFEFLPAR</sequence>
<dbReference type="EMBL" id="JACHHZ010000007">
    <property type="protein sequence ID" value="MBB6096236.1"/>
    <property type="molecule type" value="Genomic_DNA"/>
</dbReference>
<comment type="caution">
    <text evidence="2">The sequence shown here is derived from an EMBL/GenBank/DDBJ whole genome shotgun (WGS) entry which is preliminary data.</text>
</comment>
<evidence type="ECO:0000256" key="1">
    <source>
        <dbReference type="SAM" id="MobiDB-lite"/>
    </source>
</evidence>
<dbReference type="RefSeq" id="WP_184335629.1">
    <property type="nucleotide sequence ID" value="NZ_JACHHZ010000007.1"/>
</dbReference>
<name>A0A841HTL2_9GAMM</name>
<evidence type="ECO:0000313" key="2">
    <source>
        <dbReference type="EMBL" id="MBB6096236.1"/>
    </source>
</evidence>
<proteinExistence type="predicted"/>
<feature type="region of interest" description="Disordered" evidence="1">
    <location>
        <begin position="145"/>
        <end position="168"/>
    </location>
</feature>
<evidence type="ECO:0000313" key="3">
    <source>
        <dbReference type="Proteomes" id="UP000588068"/>
    </source>
</evidence>
<gene>
    <name evidence="2" type="ORF">HNQ60_005158</name>
</gene>
<dbReference type="AlphaFoldDB" id="A0A841HTL2"/>
<protein>
    <submittedName>
        <fullName evidence="2">Uncharacterized protein</fullName>
    </submittedName>
</protein>
<organism evidence="2 3">
    <name type="scientific">Povalibacter uvarum</name>
    <dbReference type="NCBI Taxonomy" id="732238"/>
    <lineage>
        <taxon>Bacteria</taxon>
        <taxon>Pseudomonadati</taxon>
        <taxon>Pseudomonadota</taxon>
        <taxon>Gammaproteobacteria</taxon>
        <taxon>Steroidobacterales</taxon>
        <taxon>Steroidobacteraceae</taxon>
        <taxon>Povalibacter</taxon>
    </lineage>
</organism>
<keyword evidence="3" id="KW-1185">Reference proteome</keyword>
<reference evidence="2 3" key="1">
    <citation type="submission" date="2020-08" db="EMBL/GenBank/DDBJ databases">
        <title>Genomic Encyclopedia of Type Strains, Phase IV (KMG-IV): sequencing the most valuable type-strain genomes for metagenomic binning, comparative biology and taxonomic classification.</title>
        <authorList>
            <person name="Goeker M."/>
        </authorList>
    </citation>
    <scope>NUCLEOTIDE SEQUENCE [LARGE SCALE GENOMIC DNA]</scope>
    <source>
        <strain evidence="2 3">DSM 26723</strain>
    </source>
</reference>
<accession>A0A841HTL2</accession>